<organism evidence="1">
    <name type="scientific">marine metagenome</name>
    <dbReference type="NCBI Taxonomy" id="408172"/>
    <lineage>
        <taxon>unclassified sequences</taxon>
        <taxon>metagenomes</taxon>
        <taxon>ecological metagenomes</taxon>
    </lineage>
</organism>
<protein>
    <recommendedName>
        <fullName evidence="2">Osmotically inducible protein OsmC</fullName>
    </recommendedName>
</protein>
<dbReference type="SUPFAM" id="SSF82784">
    <property type="entry name" value="OsmC-like"/>
    <property type="match status" value="1"/>
</dbReference>
<reference evidence="1" key="1">
    <citation type="submission" date="2018-05" db="EMBL/GenBank/DDBJ databases">
        <authorList>
            <person name="Lanie J.A."/>
            <person name="Ng W.-L."/>
            <person name="Kazmierczak K.M."/>
            <person name="Andrzejewski T.M."/>
            <person name="Davidsen T.M."/>
            <person name="Wayne K.J."/>
            <person name="Tettelin H."/>
            <person name="Glass J.I."/>
            <person name="Rusch D."/>
            <person name="Podicherti R."/>
            <person name="Tsui H.-C.T."/>
            <person name="Winkler M.E."/>
        </authorList>
    </citation>
    <scope>NUCLEOTIDE SEQUENCE</scope>
</reference>
<dbReference type="EMBL" id="UINC01001802">
    <property type="protein sequence ID" value="SUZ89073.1"/>
    <property type="molecule type" value="Genomic_DNA"/>
</dbReference>
<evidence type="ECO:0000313" key="1">
    <source>
        <dbReference type="EMBL" id="SUZ89073.1"/>
    </source>
</evidence>
<evidence type="ECO:0008006" key="2">
    <source>
        <dbReference type="Google" id="ProtNLM"/>
    </source>
</evidence>
<name>A0A381RIY6_9ZZZZ</name>
<dbReference type="PANTHER" id="PTHR42830">
    <property type="entry name" value="OSMOTICALLY INDUCIBLE FAMILY PROTEIN"/>
    <property type="match status" value="1"/>
</dbReference>
<dbReference type="AlphaFoldDB" id="A0A381RIY6"/>
<dbReference type="PANTHER" id="PTHR42830:SF2">
    <property type="entry name" value="OSMC_OHR FAMILY PROTEIN"/>
    <property type="match status" value="1"/>
</dbReference>
<sequence>MSAHKASIQWKRITEDFNIKTYNRDHEVRFENGVTISSSATVAFNGNPELNNPEDLFVASVVGCHMLTFLAVSSY</sequence>
<dbReference type="Gene3D" id="3.30.300.20">
    <property type="match status" value="1"/>
</dbReference>
<gene>
    <name evidence="1" type="ORF">METZ01_LOCUS41927</name>
</gene>
<dbReference type="InterPro" id="IPR036102">
    <property type="entry name" value="OsmC/Ohrsf"/>
</dbReference>
<accession>A0A381RIY6</accession>
<proteinExistence type="predicted"/>
<dbReference type="InterPro" id="IPR015946">
    <property type="entry name" value="KH_dom-like_a/b"/>
</dbReference>
<dbReference type="InterPro" id="IPR052707">
    <property type="entry name" value="OsmC_Ohr_Peroxiredoxin"/>
</dbReference>